<evidence type="ECO:0000313" key="2">
    <source>
        <dbReference type="EMBL" id="MBK2303262.1"/>
    </source>
</evidence>
<keyword evidence="3" id="KW-1185">Reference proteome</keyword>
<feature type="transmembrane region" description="Helical" evidence="1">
    <location>
        <begin position="105"/>
        <end position="130"/>
    </location>
</feature>
<name>A0ABS1GEN6_9GAMM</name>
<keyword evidence="1" id="KW-1133">Transmembrane helix</keyword>
<dbReference type="Proteomes" id="UP000760407">
    <property type="component" value="Unassembled WGS sequence"/>
</dbReference>
<feature type="transmembrane region" description="Helical" evidence="1">
    <location>
        <begin position="29"/>
        <end position="46"/>
    </location>
</feature>
<dbReference type="RefSeq" id="WP_200167652.1">
    <property type="nucleotide sequence ID" value="NZ_JACTSG010000007.1"/>
</dbReference>
<sequence>MYHVLIRTKEFTCVSNKLFRYKTYNTNTITLWIFALLAFIFFVLFNRYLGIDLNKNTLCVVLTCLSILFGFYMTCISLFAGSNFIKTLNNEDKEVKSFKQRKVHSLIGIVSRGFGNIFISLFICFILLLMPKSIYNCIINFYFVKAVVLSVIVSNLVDTRFFIQIMYNCFISEAKS</sequence>
<evidence type="ECO:0000313" key="3">
    <source>
        <dbReference type="Proteomes" id="UP000760407"/>
    </source>
</evidence>
<protein>
    <submittedName>
        <fullName evidence="2">Uncharacterized protein</fullName>
    </submittedName>
</protein>
<evidence type="ECO:0000256" key="1">
    <source>
        <dbReference type="SAM" id="Phobius"/>
    </source>
</evidence>
<reference evidence="2 3" key="1">
    <citation type="submission" date="2020-08" db="EMBL/GenBank/DDBJ databases">
        <title>Comparative genomics of Francisella species.</title>
        <authorList>
            <person name="Sahl J."/>
            <person name="Sjodin A."/>
            <person name="Wagner D."/>
            <person name="Forsman M."/>
        </authorList>
    </citation>
    <scope>NUCLEOTIDE SEQUENCE [LARGE SCALE GENOMIC DNA]</scope>
    <source>
        <strain evidence="2 3">F1093</strain>
    </source>
</reference>
<comment type="caution">
    <text evidence="2">The sequence shown here is derived from an EMBL/GenBank/DDBJ whole genome shotgun (WGS) entry which is preliminary data.</text>
</comment>
<organism evidence="2 3">
    <name type="scientific">Francisella philomiragia</name>
    <dbReference type="NCBI Taxonomy" id="28110"/>
    <lineage>
        <taxon>Bacteria</taxon>
        <taxon>Pseudomonadati</taxon>
        <taxon>Pseudomonadota</taxon>
        <taxon>Gammaproteobacteria</taxon>
        <taxon>Thiotrichales</taxon>
        <taxon>Francisellaceae</taxon>
        <taxon>Francisella</taxon>
    </lineage>
</organism>
<proteinExistence type="predicted"/>
<feature type="transmembrane region" description="Helical" evidence="1">
    <location>
        <begin position="137"/>
        <end position="157"/>
    </location>
</feature>
<gene>
    <name evidence="2" type="ORF">IBE52_10080</name>
</gene>
<keyword evidence="1" id="KW-0472">Membrane</keyword>
<dbReference type="EMBL" id="JACTSG010000007">
    <property type="protein sequence ID" value="MBK2303262.1"/>
    <property type="molecule type" value="Genomic_DNA"/>
</dbReference>
<feature type="transmembrane region" description="Helical" evidence="1">
    <location>
        <begin position="58"/>
        <end position="85"/>
    </location>
</feature>
<accession>A0ABS1GEN6</accession>
<keyword evidence="1" id="KW-0812">Transmembrane</keyword>